<dbReference type="AlphaFoldDB" id="A0A8J2PC59"/>
<reference evidence="1" key="1">
    <citation type="submission" date="2021-06" db="EMBL/GenBank/DDBJ databases">
        <authorList>
            <person name="Hodson N. C."/>
            <person name="Mongue J. A."/>
            <person name="Jaron S. K."/>
        </authorList>
    </citation>
    <scope>NUCLEOTIDE SEQUENCE</scope>
</reference>
<evidence type="ECO:0000313" key="1">
    <source>
        <dbReference type="EMBL" id="CAG7823152.1"/>
    </source>
</evidence>
<evidence type="ECO:0000313" key="2">
    <source>
        <dbReference type="Proteomes" id="UP000708208"/>
    </source>
</evidence>
<dbReference type="Proteomes" id="UP000708208">
    <property type="component" value="Unassembled WGS sequence"/>
</dbReference>
<sequence length="76" mass="8295">MVNFVNACAENSALQNDALLHGACLTFLDLLGSRHTSVDNSSVWIKCKDDTIFLQDLLIPIKTTSEVSIITILSES</sequence>
<feature type="non-terminal residue" evidence="1">
    <location>
        <position position="1"/>
    </location>
</feature>
<accession>A0A8J2PC59</accession>
<protein>
    <submittedName>
        <fullName evidence="1">Uncharacterized protein</fullName>
    </submittedName>
</protein>
<organism evidence="1 2">
    <name type="scientific">Allacma fusca</name>
    <dbReference type="NCBI Taxonomy" id="39272"/>
    <lineage>
        <taxon>Eukaryota</taxon>
        <taxon>Metazoa</taxon>
        <taxon>Ecdysozoa</taxon>
        <taxon>Arthropoda</taxon>
        <taxon>Hexapoda</taxon>
        <taxon>Collembola</taxon>
        <taxon>Symphypleona</taxon>
        <taxon>Sminthuridae</taxon>
        <taxon>Allacma</taxon>
    </lineage>
</organism>
<dbReference type="OrthoDB" id="422220at2759"/>
<comment type="caution">
    <text evidence="1">The sequence shown here is derived from an EMBL/GenBank/DDBJ whole genome shotgun (WGS) entry which is preliminary data.</text>
</comment>
<gene>
    <name evidence="1" type="ORF">AFUS01_LOCUS33386</name>
</gene>
<dbReference type="EMBL" id="CAJVCH010528568">
    <property type="protein sequence ID" value="CAG7823152.1"/>
    <property type="molecule type" value="Genomic_DNA"/>
</dbReference>
<proteinExistence type="predicted"/>
<name>A0A8J2PC59_9HEXA</name>
<keyword evidence="2" id="KW-1185">Reference proteome</keyword>